<keyword evidence="2" id="KW-1133">Transmembrane helix</keyword>
<evidence type="ECO:0000313" key="3">
    <source>
        <dbReference type="EMBL" id="RZH67745.1"/>
    </source>
</evidence>
<dbReference type="OrthoDB" id="307287at2157"/>
<name>A0A482Y0V6_9EURY</name>
<dbReference type="InterPro" id="IPR014470">
    <property type="entry name" value="UCP01500"/>
</dbReference>
<feature type="compositionally biased region" description="Basic and acidic residues" evidence="1">
    <location>
        <begin position="22"/>
        <end position="35"/>
    </location>
</feature>
<gene>
    <name evidence="3" type="ORF">ELS17_10540</name>
</gene>
<protein>
    <submittedName>
        <fullName evidence="3">DUF2270 domain-containing protein</fullName>
    </submittedName>
</protein>
<keyword evidence="2" id="KW-0472">Membrane</keyword>
<accession>A0A482Y0V6</accession>
<feature type="region of interest" description="Disordered" evidence="1">
    <location>
        <begin position="1"/>
        <end position="37"/>
    </location>
</feature>
<reference evidence="3 4" key="1">
    <citation type="submission" date="2019-02" db="EMBL/GenBank/DDBJ databases">
        <title>Genome analysis provides insights into bioremediation potentialities and Haloocin production by Natrinema altunense strain 4.1R isolated from Chott Douz in Tunisian desert.</title>
        <authorList>
            <person name="Najjari A."/>
            <person name="Youssef N."/>
            <person name="Ben Dhia O."/>
            <person name="Ferjani R."/>
            <person name="El Hidri D."/>
            <person name="Ouzari H.I."/>
            <person name="Cherif A."/>
        </authorList>
    </citation>
    <scope>NUCLEOTIDE SEQUENCE [LARGE SCALE GENOMIC DNA]</scope>
    <source>
        <strain evidence="3 4">4.1R</strain>
    </source>
</reference>
<evidence type="ECO:0000256" key="1">
    <source>
        <dbReference type="SAM" id="MobiDB-lite"/>
    </source>
</evidence>
<feature type="transmembrane region" description="Helical" evidence="2">
    <location>
        <begin position="180"/>
        <end position="198"/>
    </location>
</feature>
<dbReference type="AlphaFoldDB" id="A0A482Y0V6"/>
<dbReference type="Pfam" id="PF10028">
    <property type="entry name" value="DUF2270"/>
    <property type="match status" value="1"/>
</dbReference>
<dbReference type="RefSeq" id="WP_130170656.1">
    <property type="nucleotide sequence ID" value="NZ_SHMR01000004.1"/>
</dbReference>
<organism evidence="3 4">
    <name type="scientific">Natrinema altunense</name>
    <dbReference type="NCBI Taxonomy" id="222984"/>
    <lineage>
        <taxon>Archaea</taxon>
        <taxon>Methanobacteriati</taxon>
        <taxon>Methanobacteriota</taxon>
        <taxon>Stenosarchaea group</taxon>
        <taxon>Halobacteria</taxon>
        <taxon>Halobacteriales</taxon>
        <taxon>Natrialbaceae</taxon>
        <taxon>Natrinema</taxon>
    </lineage>
</organism>
<evidence type="ECO:0000313" key="4">
    <source>
        <dbReference type="Proteomes" id="UP000292704"/>
    </source>
</evidence>
<comment type="caution">
    <text evidence="3">The sequence shown here is derived from an EMBL/GenBank/DDBJ whole genome shotgun (WGS) entry which is preliminary data.</text>
</comment>
<dbReference type="STRING" id="222984.GCA_000731985_02366"/>
<keyword evidence="2" id="KW-0812">Transmembrane</keyword>
<dbReference type="Proteomes" id="UP000292704">
    <property type="component" value="Unassembled WGS sequence"/>
</dbReference>
<proteinExistence type="predicted"/>
<evidence type="ECO:0000256" key="2">
    <source>
        <dbReference type="SAM" id="Phobius"/>
    </source>
</evidence>
<sequence>MGDDLDDESGPSNERNPGGRLAGDDRATRDGPLDRDDQEIGAAAAADTDSLLGVLPHFYRGEVNQANSAQDRIDRTTDWAITLLAALLSIVFSSRTMPAFLLLIGIFVLSIFLFYEVRRYRFYDHWRARVRFVQENVFANALEPTGVEHPAWREELSDDLRNPTFKVSSREAVSRRIRRVYGLLFTVAGVGWVFKITMFTPEQRWTEAAELPGIPGTVVAGLLALFFASVFAIGLWPGRREAKGEIHGVETGDWKNE</sequence>
<feature type="transmembrane region" description="Helical" evidence="2">
    <location>
        <begin position="218"/>
        <end position="236"/>
    </location>
</feature>
<dbReference type="EMBL" id="SHMR01000004">
    <property type="protein sequence ID" value="RZH67745.1"/>
    <property type="molecule type" value="Genomic_DNA"/>
</dbReference>
<feature type="transmembrane region" description="Helical" evidence="2">
    <location>
        <begin position="99"/>
        <end position="117"/>
    </location>
</feature>